<accession>A0A9P9WMC0</accession>
<feature type="region of interest" description="Disordered" evidence="1">
    <location>
        <begin position="347"/>
        <end position="378"/>
    </location>
</feature>
<evidence type="ECO:0000256" key="1">
    <source>
        <dbReference type="SAM" id="MobiDB-lite"/>
    </source>
</evidence>
<reference evidence="2" key="1">
    <citation type="submission" date="2021-03" db="EMBL/GenBank/DDBJ databases">
        <title>Revisited historic fungal species revealed as producer of novel bioactive compounds through whole genome sequencing and comparative genomics.</title>
        <authorList>
            <person name="Vignolle G.A."/>
            <person name="Hochenegger N."/>
            <person name="Mach R.L."/>
            <person name="Mach-Aigner A.R."/>
            <person name="Javad Rahimi M."/>
            <person name="Salim K.A."/>
            <person name="Chan C.M."/>
            <person name="Lim L.B.L."/>
            <person name="Cai F."/>
            <person name="Druzhinina I.S."/>
            <person name="U'Ren J.M."/>
            <person name="Derntl C."/>
        </authorList>
    </citation>
    <scope>NUCLEOTIDE SEQUENCE</scope>
    <source>
        <strain evidence="2">TUCIM 5799</strain>
    </source>
</reference>
<feature type="region of interest" description="Disordered" evidence="1">
    <location>
        <begin position="12"/>
        <end position="61"/>
    </location>
</feature>
<sequence length="523" mass="60456">MMFALGIGRLLANKSNPGSKEDGREQSTLKPAPRSDAEQSNQRKNTDKHVKRSRPIDIPKSPMVLETPRQLFEQGSVQVYQQYIDIFGWNTPFDALYGDLSGVRNYHPHELAQCLHGQRPYAFRPCEQLRGPESFQQRRRLGRARDKPIRVTGSHNSVGLRQRPASAPSFKAAQNQKGKSSDRHHNDVSHRRQSTHHPRQWHSYKHFAPHRPHIKKHESGLHHRINRRVKPVAGLHHPNLDDFTFGRTRKPKHEPHRGDTGEPVKGHDHGLDTPEPQRSPSTQNVNFQTEECIFEMSDDETMLQPKFDQSSRSDWQPELGAKSLSYNKGHRRAQLRHIRLDSADCAIESSSNSDDNPRRRVKHGRRAPDYQTQRRHVPREPTIEEHEEVNSFLNKLSFNNHNKQQAKPNTHQDAPTDVNRIPRHRHVVRKQQASVHRYLAVAHQQLAIAQPEFVPDFEMTDEARLDAQVVETNEARAKLQRLVKLARKTKELPGFRQAEPLPERYHQAPSQWELDEKVAASTF</sequence>
<dbReference type="AlphaFoldDB" id="A0A9P9WMC0"/>
<comment type="caution">
    <text evidence="2">The sequence shown here is derived from an EMBL/GenBank/DDBJ whole genome shotgun (WGS) entry which is preliminary data.</text>
</comment>
<feature type="compositionally biased region" description="Basic and acidic residues" evidence="1">
    <location>
        <begin position="19"/>
        <end position="37"/>
    </location>
</feature>
<evidence type="ECO:0000313" key="2">
    <source>
        <dbReference type="EMBL" id="KAI1870114.1"/>
    </source>
</evidence>
<feature type="compositionally biased region" description="Basic and acidic residues" evidence="1">
    <location>
        <begin position="256"/>
        <end position="272"/>
    </location>
</feature>
<keyword evidence="3" id="KW-1185">Reference proteome</keyword>
<feature type="region of interest" description="Disordered" evidence="1">
    <location>
        <begin position="234"/>
        <end position="284"/>
    </location>
</feature>
<protein>
    <submittedName>
        <fullName evidence="2">Uncharacterized protein</fullName>
    </submittedName>
</protein>
<evidence type="ECO:0000313" key="3">
    <source>
        <dbReference type="Proteomes" id="UP000829685"/>
    </source>
</evidence>
<name>A0A9P9WMC0_9PEZI</name>
<dbReference type="Proteomes" id="UP000829685">
    <property type="component" value="Unassembled WGS sequence"/>
</dbReference>
<organism evidence="2 3">
    <name type="scientific">Neoarthrinium moseri</name>
    <dbReference type="NCBI Taxonomy" id="1658444"/>
    <lineage>
        <taxon>Eukaryota</taxon>
        <taxon>Fungi</taxon>
        <taxon>Dikarya</taxon>
        <taxon>Ascomycota</taxon>
        <taxon>Pezizomycotina</taxon>
        <taxon>Sordariomycetes</taxon>
        <taxon>Xylariomycetidae</taxon>
        <taxon>Amphisphaeriales</taxon>
        <taxon>Apiosporaceae</taxon>
        <taxon>Neoarthrinium</taxon>
    </lineage>
</organism>
<feature type="compositionally biased region" description="Basic residues" evidence="1">
    <location>
        <begin position="191"/>
        <end position="201"/>
    </location>
</feature>
<feature type="region of interest" description="Disordered" evidence="1">
    <location>
        <begin position="133"/>
        <end position="201"/>
    </location>
</feature>
<proteinExistence type="predicted"/>
<dbReference type="EMBL" id="JAFIMR010000014">
    <property type="protein sequence ID" value="KAI1870114.1"/>
    <property type="molecule type" value="Genomic_DNA"/>
</dbReference>
<feature type="compositionally biased region" description="Basic and acidic residues" evidence="1">
    <location>
        <begin position="179"/>
        <end position="190"/>
    </location>
</feature>
<gene>
    <name evidence="2" type="ORF">JX265_006284</name>
</gene>